<reference evidence="1" key="1">
    <citation type="submission" date="2020-04" db="EMBL/GenBank/DDBJ databases">
        <authorList>
            <person name="Chiriac C."/>
            <person name="Salcher M."/>
            <person name="Ghai R."/>
            <person name="Kavagutti S V."/>
        </authorList>
    </citation>
    <scope>NUCLEOTIDE SEQUENCE</scope>
</reference>
<evidence type="ECO:0000313" key="1">
    <source>
        <dbReference type="EMBL" id="CAB4127466.1"/>
    </source>
</evidence>
<name>A0A6J5L2E5_9CAUD</name>
<sequence>MKIASVEQRIYEEIEFDDPDFKSSKFRRFFDGVWEELSYSSDCVGHWAIIAESELFEEAYREWNKPRCSVCKTQENVKWVGGYQPYLCGDPDCIPF</sequence>
<proteinExistence type="predicted"/>
<organism evidence="1">
    <name type="scientific">uncultured Caudovirales phage</name>
    <dbReference type="NCBI Taxonomy" id="2100421"/>
    <lineage>
        <taxon>Viruses</taxon>
        <taxon>Duplodnaviria</taxon>
        <taxon>Heunggongvirae</taxon>
        <taxon>Uroviricota</taxon>
        <taxon>Caudoviricetes</taxon>
        <taxon>Peduoviridae</taxon>
        <taxon>Maltschvirus</taxon>
        <taxon>Maltschvirus maltsch</taxon>
    </lineage>
</organism>
<dbReference type="EMBL" id="LR796208">
    <property type="protein sequence ID" value="CAB4127466.1"/>
    <property type="molecule type" value="Genomic_DNA"/>
</dbReference>
<gene>
    <name evidence="1" type="ORF">UFOVP84_201</name>
</gene>
<protein>
    <submittedName>
        <fullName evidence="1">Uncharacterized protein</fullName>
    </submittedName>
</protein>
<accession>A0A6J5L2E5</accession>